<dbReference type="Proteomes" id="UP000475117">
    <property type="component" value="Chromosome"/>
</dbReference>
<evidence type="ECO:0000313" key="4">
    <source>
        <dbReference type="Proteomes" id="UP000475117"/>
    </source>
</evidence>
<evidence type="ECO:0000256" key="1">
    <source>
        <dbReference type="ARBA" id="ARBA00022801"/>
    </source>
</evidence>
<protein>
    <recommendedName>
        <fullName evidence="2">Sialate O-acetylesterase domain-containing protein</fullName>
    </recommendedName>
</protein>
<gene>
    <name evidence="3" type="ORF">G3M56_004600</name>
</gene>
<dbReference type="RefSeq" id="WP_164364599.1">
    <property type="nucleotide sequence ID" value="NZ_CP066776.1"/>
</dbReference>
<name>A0A6B3LEM8_9BACT</name>
<dbReference type="InterPro" id="IPR036514">
    <property type="entry name" value="SGNH_hydro_sf"/>
</dbReference>
<evidence type="ECO:0000313" key="3">
    <source>
        <dbReference type="EMBL" id="QQL45867.1"/>
    </source>
</evidence>
<organism evidence="3 4">
    <name type="scientific">Sulfuriroseicoccus oceanibius</name>
    <dbReference type="NCBI Taxonomy" id="2707525"/>
    <lineage>
        <taxon>Bacteria</taxon>
        <taxon>Pseudomonadati</taxon>
        <taxon>Verrucomicrobiota</taxon>
        <taxon>Verrucomicrobiia</taxon>
        <taxon>Verrucomicrobiales</taxon>
        <taxon>Verrucomicrobiaceae</taxon>
        <taxon>Sulfuriroseicoccus</taxon>
    </lineage>
</organism>
<dbReference type="SUPFAM" id="SSF52266">
    <property type="entry name" value="SGNH hydrolase"/>
    <property type="match status" value="1"/>
</dbReference>
<keyword evidence="4" id="KW-1185">Reference proteome</keyword>
<dbReference type="GO" id="GO:0016788">
    <property type="term" value="F:hydrolase activity, acting on ester bonds"/>
    <property type="evidence" value="ECO:0007669"/>
    <property type="project" value="UniProtKB-ARBA"/>
</dbReference>
<dbReference type="Gene3D" id="3.40.50.1110">
    <property type="entry name" value="SGNH hydrolase"/>
    <property type="match status" value="1"/>
</dbReference>
<accession>A0A6B3LEM8</accession>
<dbReference type="InterPro" id="IPR005181">
    <property type="entry name" value="SASA"/>
</dbReference>
<dbReference type="Pfam" id="PF03629">
    <property type="entry name" value="SASA"/>
    <property type="match status" value="1"/>
</dbReference>
<dbReference type="EMBL" id="CP066776">
    <property type="protein sequence ID" value="QQL45867.1"/>
    <property type="molecule type" value="Genomic_DNA"/>
</dbReference>
<keyword evidence="1" id="KW-0378">Hydrolase</keyword>
<proteinExistence type="predicted"/>
<dbReference type="AlphaFoldDB" id="A0A6B3LEM8"/>
<feature type="domain" description="Sialate O-acetylesterase" evidence="2">
    <location>
        <begin position="22"/>
        <end position="114"/>
    </location>
</feature>
<evidence type="ECO:0000259" key="2">
    <source>
        <dbReference type="Pfam" id="PF03629"/>
    </source>
</evidence>
<sequence length="142" mass="15562">MKVISFLILVWLQCASLWAAEVDVYLMAGQSNMQGLGKVDQLSPQRIDRVQHCYYWNGSAFEVLIPGETKTSRSVAEFGPELGFASVMATSERPVYLVKYFASGMPLHHGWHGGTWLGGPAVPGRTNFYPGGSVPKLLQKGS</sequence>
<reference evidence="3 4" key="1">
    <citation type="submission" date="2020-12" db="EMBL/GenBank/DDBJ databases">
        <title>Sulforoseuscoccus oceanibium gen. nov., sp. nov., a representative of the phylum Verrucomicrobia with special cytoplasmic membrane, and proposal of Sulforoseuscoccusaceae fam. nov.</title>
        <authorList>
            <person name="Xi F."/>
        </authorList>
    </citation>
    <scope>NUCLEOTIDE SEQUENCE [LARGE SCALE GENOMIC DNA]</scope>
    <source>
        <strain evidence="3 4">T37</strain>
    </source>
</reference>
<dbReference type="KEGG" id="soa:G3M56_004600"/>